<evidence type="ECO:0000256" key="7">
    <source>
        <dbReference type="ARBA" id="ARBA00032272"/>
    </source>
</evidence>
<dbReference type="PROSITE" id="PS51462">
    <property type="entry name" value="NUDIX"/>
    <property type="match status" value="1"/>
</dbReference>
<evidence type="ECO:0000256" key="4">
    <source>
        <dbReference type="ARBA" id="ARBA00016377"/>
    </source>
</evidence>
<dbReference type="EMBL" id="QOVW01000087">
    <property type="protein sequence ID" value="RDB35398.1"/>
    <property type="molecule type" value="Genomic_DNA"/>
</dbReference>
<evidence type="ECO:0000313" key="9">
    <source>
        <dbReference type="EMBL" id="RDB35398.1"/>
    </source>
</evidence>
<dbReference type="InterPro" id="IPR015797">
    <property type="entry name" value="NUDIX_hydrolase-like_dom_sf"/>
</dbReference>
<dbReference type="GO" id="GO:0006753">
    <property type="term" value="P:nucleoside phosphate metabolic process"/>
    <property type="evidence" value="ECO:0007669"/>
    <property type="project" value="TreeGrafter"/>
</dbReference>
<feature type="domain" description="Nudix hydrolase" evidence="8">
    <location>
        <begin position="45"/>
        <end position="181"/>
    </location>
</feature>
<dbReference type="InterPro" id="IPR000086">
    <property type="entry name" value="NUDIX_hydrolase_dom"/>
</dbReference>
<evidence type="ECO:0000313" key="10">
    <source>
        <dbReference type="Proteomes" id="UP000253934"/>
    </source>
</evidence>
<dbReference type="Pfam" id="PF00293">
    <property type="entry name" value="NUDIX"/>
    <property type="match status" value="1"/>
</dbReference>
<accession>A0A369KNH0</accession>
<dbReference type="SUPFAM" id="SSF55811">
    <property type="entry name" value="Nudix"/>
    <property type="match status" value="1"/>
</dbReference>
<evidence type="ECO:0000256" key="1">
    <source>
        <dbReference type="ARBA" id="ARBA00000847"/>
    </source>
</evidence>
<evidence type="ECO:0000256" key="5">
    <source>
        <dbReference type="ARBA" id="ARBA00022801"/>
    </source>
</evidence>
<comment type="cofactor">
    <cofactor evidence="2">
        <name>Mg(2+)</name>
        <dbReference type="ChEBI" id="CHEBI:18420"/>
    </cofactor>
</comment>
<evidence type="ECO:0000256" key="6">
    <source>
        <dbReference type="ARBA" id="ARBA00032162"/>
    </source>
</evidence>
<organism evidence="9 10">
    <name type="scientific">Spirobacillus cienkowskii</name>
    <dbReference type="NCBI Taxonomy" id="495820"/>
    <lineage>
        <taxon>Bacteria</taxon>
        <taxon>Pseudomonadati</taxon>
        <taxon>Bdellovibrionota</taxon>
        <taxon>Oligoflexia</taxon>
        <taxon>Silvanigrellales</taxon>
        <taxon>Spirobacillus</taxon>
    </lineage>
</organism>
<dbReference type="GO" id="GO:0019693">
    <property type="term" value="P:ribose phosphate metabolic process"/>
    <property type="evidence" value="ECO:0007669"/>
    <property type="project" value="TreeGrafter"/>
</dbReference>
<name>A0A369KNH0_9BACT</name>
<sequence>MSNFKNDSDLKPFLLSNAKTVFLCSIFKVTEQTAETQNKEHSLNVYTLNCANWVNVVPVTASGQIVLVEQHRFGSNNFTLEVPGGAVEYEEKDSTMTALRELEEETGLTTQRMLSLPGFSPNSAIQSNKIIYFIAFDVQPLQQPVDHQDPFENIKLHFIDFQDAVTMARTGQIQNALSALAIMLAEPYLNAKFKQPR</sequence>
<gene>
    <name evidence="9" type="ORF">DCC88_10345</name>
</gene>
<dbReference type="Proteomes" id="UP000253934">
    <property type="component" value="Unassembled WGS sequence"/>
</dbReference>
<comment type="catalytic activity">
    <reaction evidence="1">
        <text>GDP-alpha-D-mannose + H2O = alpha-D-mannose 1-phosphate + GMP + 2 H(+)</text>
        <dbReference type="Rhea" id="RHEA:27978"/>
        <dbReference type="ChEBI" id="CHEBI:15377"/>
        <dbReference type="ChEBI" id="CHEBI:15378"/>
        <dbReference type="ChEBI" id="CHEBI:57527"/>
        <dbReference type="ChEBI" id="CHEBI:58115"/>
        <dbReference type="ChEBI" id="CHEBI:58409"/>
    </reaction>
</comment>
<dbReference type="CDD" id="cd03424">
    <property type="entry name" value="NUDIX_ADPRase_Nudt5_UGPPase_Nudt14"/>
    <property type="match status" value="1"/>
</dbReference>
<proteinExistence type="inferred from homology"/>
<reference evidence="9" key="1">
    <citation type="submission" date="2018-04" db="EMBL/GenBank/DDBJ databases">
        <title>Draft genome sequence of the Candidatus Spirobacillus cienkowskii, a pathogen of freshwater Daphnia species, reconstructed from hemolymph metagenomic reads.</title>
        <authorList>
            <person name="Bresciani L."/>
            <person name="Lemos L.N."/>
            <person name="Wale N."/>
            <person name="Lin J.Y."/>
            <person name="Fernandes G.R."/>
            <person name="Duffy M.A."/>
            <person name="Rodrigues J.M."/>
        </authorList>
    </citation>
    <scope>NUCLEOTIDE SEQUENCE [LARGE SCALE GENOMIC DNA]</scope>
    <source>
        <strain evidence="9">Binning01</strain>
    </source>
</reference>
<keyword evidence="10" id="KW-1185">Reference proteome</keyword>
<dbReference type="PANTHER" id="PTHR11839:SF18">
    <property type="entry name" value="NUDIX HYDROLASE DOMAIN-CONTAINING PROTEIN"/>
    <property type="match status" value="1"/>
</dbReference>
<dbReference type="PANTHER" id="PTHR11839">
    <property type="entry name" value="UDP/ADP-SUGAR PYROPHOSPHATASE"/>
    <property type="match status" value="1"/>
</dbReference>
<keyword evidence="5 9" id="KW-0378">Hydrolase</keyword>
<comment type="caution">
    <text evidence="9">The sequence shown here is derived from an EMBL/GenBank/DDBJ whole genome shotgun (WGS) entry which is preliminary data.</text>
</comment>
<dbReference type="GO" id="GO:0016787">
    <property type="term" value="F:hydrolase activity"/>
    <property type="evidence" value="ECO:0007669"/>
    <property type="project" value="UniProtKB-KW"/>
</dbReference>
<dbReference type="AlphaFoldDB" id="A0A369KNH0"/>
<dbReference type="Gene3D" id="3.90.79.10">
    <property type="entry name" value="Nucleoside Triphosphate Pyrophosphohydrolase"/>
    <property type="match status" value="1"/>
</dbReference>
<comment type="similarity">
    <text evidence="3">Belongs to the Nudix hydrolase family. NudK subfamily.</text>
</comment>
<evidence type="ECO:0000259" key="8">
    <source>
        <dbReference type="PROSITE" id="PS51462"/>
    </source>
</evidence>
<protein>
    <recommendedName>
        <fullName evidence="4">GDP-mannose pyrophosphatase</fullName>
    </recommendedName>
    <alternativeName>
        <fullName evidence="6">GDP-mannose hydrolase</fullName>
    </alternativeName>
    <alternativeName>
        <fullName evidence="7">GDPMK</fullName>
    </alternativeName>
</protein>
<evidence type="ECO:0000256" key="2">
    <source>
        <dbReference type="ARBA" id="ARBA00001946"/>
    </source>
</evidence>
<evidence type="ECO:0000256" key="3">
    <source>
        <dbReference type="ARBA" id="ARBA00007275"/>
    </source>
</evidence>